<keyword evidence="4 7" id="KW-1133">Transmembrane helix</keyword>
<gene>
    <name evidence="10" type="ORF">MSBRW_2363</name>
</gene>
<dbReference type="EMBL" id="CP009526">
    <property type="protein sequence ID" value="AKB51616.1"/>
    <property type="molecule type" value="Genomic_DNA"/>
</dbReference>
<dbReference type="InterPro" id="IPR003838">
    <property type="entry name" value="ABC3_permease_C"/>
</dbReference>
<comment type="subcellular location">
    <subcellularLocation>
        <location evidence="1">Cell membrane</location>
        <topology evidence="1">Multi-pass membrane protein</topology>
    </subcellularLocation>
</comment>
<feature type="transmembrane region" description="Helical" evidence="7">
    <location>
        <begin position="26"/>
        <end position="47"/>
    </location>
</feature>
<evidence type="ECO:0000259" key="8">
    <source>
        <dbReference type="Pfam" id="PF02687"/>
    </source>
</evidence>
<evidence type="ECO:0000256" key="2">
    <source>
        <dbReference type="ARBA" id="ARBA00022475"/>
    </source>
</evidence>
<dbReference type="GeneID" id="24823902"/>
<dbReference type="Pfam" id="PF02687">
    <property type="entry name" value="FtsX"/>
    <property type="match status" value="1"/>
</dbReference>
<dbReference type="PATRIC" id="fig|1434109.4.peg.3049"/>
<reference evidence="10 11" key="1">
    <citation type="submission" date="2014-07" db="EMBL/GenBank/DDBJ databases">
        <title>Methanogenic archaea and the global carbon cycle.</title>
        <authorList>
            <person name="Henriksen J.R."/>
            <person name="Luke J."/>
            <person name="Reinhart S."/>
            <person name="Benedict M.N."/>
            <person name="Youngblut N.D."/>
            <person name="Metcalf M.E."/>
            <person name="Whitaker R.J."/>
            <person name="Metcalf W.W."/>
        </authorList>
    </citation>
    <scope>NUCLEOTIDE SEQUENCE [LARGE SCALE GENOMIC DNA]</scope>
    <source>
        <strain evidence="10 11">Wiesmoor</strain>
    </source>
</reference>
<comment type="similarity">
    <text evidence="6">Belongs to the ABC-4 integral membrane protein family.</text>
</comment>
<organism evidence="10 11">
    <name type="scientific">Methanosarcina barkeri str. Wiesmoor</name>
    <dbReference type="NCBI Taxonomy" id="1434109"/>
    <lineage>
        <taxon>Archaea</taxon>
        <taxon>Methanobacteriati</taxon>
        <taxon>Methanobacteriota</taxon>
        <taxon>Stenosarchaea group</taxon>
        <taxon>Methanomicrobia</taxon>
        <taxon>Methanosarcinales</taxon>
        <taxon>Methanosarcinaceae</taxon>
        <taxon>Methanosarcina</taxon>
    </lineage>
</organism>
<feature type="domain" description="MacB-like periplasmic core" evidence="9">
    <location>
        <begin position="26"/>
        <end position="228"/>
    </location>
</feature>
<evidence type="ECO:0000256" key="5">
    <source>
        <dbReference type="ARBA" id="ARBA00023136"/>
    </source>
</evidence>
<dbReference type="KEGG" id="mbw:MSBRW_2363"/>
<name>A0A0E3LLP2_METBA</name>
<proteinExistence type="inferred from homology"/>
<evidence type="ECO:0000313" key="10">
    <source>
        <dbReference type="EMBL" id="AKB51616.1"/>
    </source>
</evidence>
<evidence type="ECO:0000256" key="6">
    <source>
        <dbReference type="ARBA" id="ARBA00038076"/>
    </source>
</evidence>
<dbReference type="AlphaFoldDB" id="A0A0E3LLP2"/>
<dbReference type="Pfam" id="PF12704">
    <property type="entry name" value="MacB_PCD"/>
    <property type="match status" value="1"/>
</dbReference>
<keyword evidence="5 7" id="KW-0472">Membrane</keyword>
<dbReference type="GO" id="GO:0051301">
    <property type="term" value="P:cell division"/>
    <property type="evidence" value="ECO:0007669"/>
    <property type="project" value="UniProtKB-KW"/>
</dbReference>
<dbReference type="InterPro" id="IPR025857">
    <property type="entry name" value="MacB_PCD"/>
</dbReference>
<accession>A0A0E3LLP2</accession>
<dbReference type="HOGENOM" id="CLU_000604_8_0_2"/>
<evidence type="ECO:0000256" key="7">
    <source>
        <dbReference type="SAM" id="Phobius"/>
    </source>
</evidence>
<keyword evidence="2" id="KW-1003">Cell membrane</keyword>
<feature type="transmembrane region" description="Helical" evidence="7">
    <location>
        <begin position="349"/>
        <end position="373"/>
    </location>
</feature>
<feature type="domain" description="ABC3 transporter permease C-terminal" evidence="8">
    <location>
        <begin position="263"/>
        <end position="380"/>
    </location>
</feature>
<dbReference type="InterPro" id="IPR050250">
    <property type="entry name" value="Macrolide_Exporter_MacB"/>
</dbReference>
<keyword evidence="10" id="KW-0132">Cell division</keyword>
<dbReference type="Proteomes" id="UP000033038">
    <property type="component" value="Chromosome"/>
</dbReference>
<dbReference type="RefSeq" id="WP_011307352.1">
    <property type="nucleotide sequence ID" value="NZ_CP009526.1"/>
</dbReference>
<feature type="transmembrane region" description="Helical" evidence="7">
    <location>
        <begin position="307"/>
        <end position="337"/>
    </location>
</feature>
<keyword evidence="10" id="KW-0131">Cell cycle</keyword>
<evidence type="ECO:0000256" key="4">
    <source>
        <dbReference type="ARBA" id="ARBA00022989"/>
    </source>
</evidence>
<dbReference type="GO" id="GO:0005886">
    <property type="term" value="C:plasma membrane"/>
    <property type="evidence" value="ECO:0007669"/>
    <property type="project" value="UniProtKB-SubCell"/>
</dbReference>
<evidence type="ECO:0000259" key="9">
    <source>
        <dbReference type="Pfam" id="PF12704"/>
    </source>
</evidence>
<evidence type="ECO:0000256" key="1">
    <source>
        <dbReference type="ARBA" id="ARBA00004651"/>
    </source>
</evidence>
<evidence type="ECO:0000313" key="11">
    <source>
        <dbReference type="Proteomes" id="UP000033038"/>
    </source>
</evidence>
<feature type="transmembrane region" description="Helical" evidence="7">
    <location>
        <begin position="255"/>
        <end position="280"/>
    </location>
</feature>
<evidence type="ECO:0000256" key="3">
    <source>
        <dbReference type="ARBA" id="ARBA00022692"/>
    </source>
</evidence>
<sequence length="387" mass="42114">MKIVKQPGNIYIQLAKRNLERRVVRTILAAVGIIIGVFAISSMGILGNCLKVSVSNSFEDYNNEIVVYPAGGETSITENQVKQLDKISGIESVLPIYSSGTKIEYKDKSMYGAVYGVENEDFTSLVEIDNGKMLKSSSTGCVIGQELANFLDIKVGGKVTLEDTKLKVTGILKKRGMSPDVSVDNSIFVNPEIYNKIFTDNNNDEYDFVIVKAKNVDNVDGVENSVKKMLNKKDDKVFLSSVKNMLSGVEDALRYVSLFLMGIGSISLVVASVSILNIMLMSVTERTKEIGIMKAVGASKKDIMKMFVLESLILGIIASFIGGILSLGVVFVITDLILKDVSSLFDRGVFLYVVGGIVFGIITSLIGGVYPALKASKMKPIDSLKYQ</sequence>
<keyword evidence="3 7" id="KW-0812">Transmembrane</keyword>
<dbReference type="PANTHER" id="PTHR30572:SF4">
    <property type="entry name" value="ABC TRANSPORTER PERMEASE YTRF"/>
    <property type="match status" value="1"/>
</dbReference>
<dbReference type="PANTHER" id="PTHR30572">
    <property type="entry name" value="MEMBRANE COMPONENT OF TRANSPORTER-RELATED"/>
    <property type="match status" value="1"/>
</dbReference>
<protein>
    <submittedName>
        <fullName evidence="10">Cell division protein FtsX</fullName>
    </submittedName>
</protein>
<dbReference type="GO" id="GO:0022857">
    <property type="term" value="F:transmembrane transporter activity"/>
    <property type="evidence" value="ECO:0007669"/>
    <property type="project" value="TreeGrafter"/>
</dbReference>